<dbReference type="PROSITE" id="PS51258">
    <property type="entry name" value="MHD1"/>
    <property type="match status" value="1"/>
</dbReference>
<feature type="region of interest" description="Disordered" evidence="8">
    <location>
        <begin position="72"/>
        <end position="92"/>
    </location>
</feature>
<comment type="caution">
    <text evidence="12">The sequence shown here is derived from an EMBL/GenBank/DDBJ whole genome shotgun (WGS) entry which is preliminary data.</text>
</comment>
<keyword evidence="5" id="KW-0268">Exocytosis</keyword>
<dbReference type="InterPro" id="IPR000008">
    <property type="entry name" value="C2_dom"/>
</dbReference>
<keyword evidence="7" id="KW-0967">Endosome</keyword>
<evidence type="ECO:0000256" key="8">
    <source>
        <dbReference type="SAM" id="MobiDB-lite"/>
    </source>
</evidence>
<dbReference type="AlphaFoldDB" id="A0AAE0SWN1"/>
<evidence type="ECO:0000256" key="2">
    <source>
        <dbReference type="ARBA" id="ARBA00004496"/>
    </source>
</evidence>
<dbReference type="PROSITE" id="PS50004">
    <property type="entry name" value="C2"/>
    <property type="match status" value="2"/>
</dbReference>
<accession>A0AAE0SWN1</accession>
<dbReference type="PANTHER" id="PTHR45999:SF4">
    <property type="entry name" value="UNC-13-4A, ISOFORM B"/>
    <property type="match status" value="1"/>
</dbReference>
<proteinExistence type="inferred from homology"/>
<feature type="domain" description="MHD1" evidence="10">
    <location>
        <begin position="679"/>
        <end position="800"/>
    </location>
</feature>
<dbReference type="GO" id="GO:0006887">
    <property type="term" value="P:exocytosis"/>
    <property type="evidence" value="ECO:0007669"/>
    <property type="project" value="UniProtKB-KW"/>
</dbReference>
<dbReference type="SMART" id="SM00239">
    <property type="entry name" value="C2"/>
    <property type="match status" value="2"/>
</dbReference>
<feature type="domain" description="MHD2" evidence="11">
    <location>
        <begin position="912"/>
        <end position="1020"/>
    </location>
</feature>
<dbReference type="GO" id="GO:0099503">
    <property type="term" value="C:secretory vesicle"/>
    <property type="evidence" value="ECO:0007669"/>
    <property type="project" value="TreeGrafter"/>
</dbReference>
<keyword evidence="6" id="KW-0963">Cytoplasm</keyword>
<dbReference type="SUPFAM" id="SSF49562">
    <property type="entry name" value="C2 domain (Calcium/lipid-binding domain, CaLB)"/>
    <property type="match status" value="2"/>
</dbReference>
<evidence type="ECO:0008006" key="14">
    <source>
        <dbReference type="Google" id="ProtNLM"/>
    </source>
</evidence>
<dbReference type="GO" id="GO:0055037">
    <property type="term" value="C:recycling endosome"/>
    <property type="evidence" value="ECO:0007669"/>
    <property type="project" value="UniProtKB-SubCell"/>
</dbReference>
<feature type="compositionally biased region" description="Polar residues" evidence="8">
    <location>
        <begin position="1"/>
        <end position="11"/>
    </location>
</feature>
<feature type="region of interest" description="Disordered" evidence="8">
    <location>
        <begin position="205"/>
        <end position="227"/>
    </location>
</feature>
<sequence>MASNTLLQPPSSRGRRGKSKFQGRVLALPSEVEGASKLHAFPKHHQNPQVQESDGNFFENFTALAWRQQNKRLRATSEDDKDGCKPLPSDTQYTSRTKLHQLSKKEFELLYIEVLYTIKHKIGTTIGGHLPVIQDLYQYAQEAFHILPEDHAHLLAKATKEKPPIVVLNVTVISAKGLEAKDPDGYSDPYCMLGIMPGQTWLSPEGESGCGSMGSSDDESPKQKEYKKKGLGKLSMKKKDRTVRDLLPAKYIQTTAVINKNLNPVWNEKFRFDLDDCKTDRLHLDIWDHDEEFSVFDAAKKLNQVQGFKGLGRFFKQIAQSARTSKSSGGSIDDFLGSVNVPLNDIPSTGVEKWFSLEGRSSRSNITGQINLRLSLSTREDRGIPEDDNWTDMRQHVDLMCIFIEHEIHKFNDRAYKWNGELPKAALTILHQHAIQGDLTEVQQAMCQWLAYSRKQQEHPLSYQLLLSFLQKFDMLWHPGAISRDEEEHLAGSLNLFIEYSLSLIRKQREVFPINSKLALSRLENMLRCLAQIYEMKIFRKICPFQKELQPEINSVVKKSALEWYERILNVYKTKMRVDQDEEVLQGLIELTNALNTDMHHAVMFYTKLYEELVKVPYFKNCYLQLEKLLADDIRTGLENEFGDELSVSLKETLSKLDKEGEGVQEEQSVIMTMGTTLFELYLAIQEFCKFKEYLPASMRKNLGICQYYSWFKFAVHKWLYIAKHKAFQRIHKAVELDKVVDVDKGVKYSTSAVDVCCCFSQITEFWKQLDWPDLVGAYPMVKKVTEDICNGAVLYADIIHEKLKQAGYYDDEGQFDVKEQLCVTINNIEQVRRSLLSLPESLQFNQVHLALDSNNASSPIKTSLSEITKEANKEMVSKIKQVVDHVANKMRPDIKKDVFHLNWAPEAVPADDAVGDLLEYLDSNFLTLNSNLLKTNFDRILESIWIEVIEEFTDVLDSEEPKQPIFYQRMYDALGLLVEFFNANDKGLTMQAILSPQFKELKARLNLHKLDTKSLIERFYEEKLEEQKNCTSTEFGILNIRTWYKSDTSTLLVEVLSAKDIIPLDANGLSDPYVVIQFYPEHCFTNVPTQQTKVVKKTLHPLFEESFEFNVSQKQCYQRGAALVFTVMDHDYVFQNDFAGEVYLSLQEVPGVDGQEVTGFEALNIMSLPLMQPKAKKFGALDVLSSRVGDKDAQEFVKKRSKVEEQVL</sequence>
<reference evidence="12" key="3">
    <citation type="submission" date="2023-05" db="EMBL/GenBank/DDBJ databases">
        <authorList>
            <person name="Smith C.H."/>
        </authorList>
    </citation>
    <scope>NUCLEOTIDE SEQUENCE</scope>
    <source>
        <strain evidence="12">CHS0354</strain>
        <tissue evidence="12">Mantle</tissue>
    </source>
</reference>
<comment type="similarity">
    <text evidence="4">Belongs to the unc-13 family.</text>
</comment>
<dbReference type="CDD" id="cd08676">
    <property type="entry name" value="C2A_Munc13-like"/>
    <property type="match status" value="1"/>
</dbReference>
<dbReference type="Pfam" id="PF06292">
    <property type="entry name" value="MUN"/>
    <property type="match status" value="1"/>
</dbReference>
<feature type="domain" description="C2" evidence="9">
    <location>
        <begin position="1035"/>
        <end position="1160"/>
    </location>
</feature>
<keyword evidence="13" id="KW-1185">Reference proteome</keyword>
<reference evidence="12" key="2">
    <citation type="journal article" date="2021" name="Genome Biol. Evol.">
        <title>Developing a high-quality reference genome for a parasitic bivalve with doubly uniparental inheritance (Bivalvia: Unionida).</title>
        <authorList>
            <person name="Smith C.H."/>
        </authorList>
    </citation>
    <scope>NUCLEOTIDE SEQUENCE</scope>
    <source>
        <strain evidence="12">CHS0354</strain>
        <tissue evidence="12">Mantle</tissue>
    </source>
</reference>
<dbReference type="Pfam" id="PF00168">
    <property type="entry name" value="C2"/>
    <property type="match status" value="3"/>
</dbReference>
<dbReference type="CDD" id="cd04009">
    <property type="entry name" value="C2B_Munc13-like"/>
    <property type="match status" value="1"/>
</dbReference>
<organism evidence="12 13">
    <name type="scientific">Potamilus streckersoni</name>
    <dbReference type="NCBI Taxonomy" id="2493646"/>
    <lineage>
        <taxon>Eukaryota</taxon>
        <taxon>Metazoa</taxon>
        <taxon>Spiralia</taxon>
        <taxon>Lophotrochozoa</taxon>
        <taxon>Mollusca</taxon>
        <taxon>Bivalvia</taxon>
        <taxon>Autobranchia</taxon>
        <taxon>Heteroconchia</taxon>
        <taxon>Palaeoheterodonta</taxon>
        <taxon>Unionida</taxon>
        <taxon>Unionoidea</taxon>
        <taxon>Unionidae</taxon>
        <taxon>Ambleminae</taxon>
        <taxon>Lampsilini</taxon>
        <taxon>Potamilus</taxon>
    </lineage>
</organism>
<gene>
    <name evidence="12" type="ORF">CHS0354_028639</name>
</gene>
<evidence type="ECO:0000256" key="4">
    <source>
        <dbReference type="ARBA" id="ARBA00005823"/>
    </source>
</evidence>
<dbReference type="Gene3D" id="1.10.357.50">
    <property type="match status" value="1"/>
</dbReference>
<evidence type="ECO:0000313" key="13">
    <source>
        <dbReference type="Proteomes" id="UP001195483"/>
    </source>
</evidence>
<dbReference type="GO" id="GO:0005770">
    <property type="term" value="C:late endosome"/>
    <property type="evidence" value="ECO:0007669"/>
    <property type="project" value="UniProtKB-SubCell"/>
</dbReference>
<dbReference type="PROSITE" id="PS51259">
    <property type="entry name" value="MHD2"/>
    <property type="match status" value="1"/>
</dbReference>
<evidence type="ECO:0000259" key="10">
    <source>
        <dbReference type="PROSITE" id="PS51258"/>
    </source>
</evidence>
<feature type="compositionally biased region" description="Basic and acidic residues" evidence="8">
    <location>
        <begin position="75"/>
        <end position="84"/>
    </location>
</feature>
<reference evidence="12" key="1">
    <citation type="journal article" date="2021" name="Genome Biol. Evol.">
        <title>A High-Quality Reference Genome for a Parasitic Bivalve with Doubly Uniparental Inheritance (Bivalvia: Unionida).</title>
        <authorList>
            <person name="Smith C.H."/>
        </authorList>
    </citation>
    <scope>NUCLEOTIDE SEQUENCE</scope>
    <source>
        <strain evidence="12">CHS0354</strain>
    </source>
</reference>
<comment type="subcellular location">
    <subcellularLocation>
        <location evidence="2">Cytoplasm</location>
    </subcellularLocation>
    <subcellularLocation>
        <location evidence="3">Late endosome</location>
    </subcellularLocation>
    <subcellularLocation>
        <location evidence="1">Recycling endosome</location>
    </subcellularLocation>
</comment>
<feature type="region of interest" description="Disordered" evidence="8">
    <location>
        <begin position="1"/>
        <end position="22"/>
    </location>
</feature>
<dbReference type="PANTHER" id="PTHR45999">
    <property type="entry name" value="UNC-13-4A, ISOFORM B"/>
    <property type="match status" value="1"/>
</dbReference>
<evidence type="ECO:0000256" key="1">
    <source>
        <dbReference type="ARBA" id="ARBA00004172"/>
    </source>
</evidence>
<name>A0AAE0SWN1_9BIVA</name>
<evidence type="ECO:0000259" key="11">
    <source>
        <dbReference type="PROSITE" id="PS51259"/>
    </source>
</evidence>
<evidence type="ECO:0000256" key="5">
    <source>
        <dbReference type="ARBA" id="ARBA00022483"/>
    </source>
</evidence>
<feature type="domain" description="C2" evidence="9">
    <location>
        <begin position="148"/>
        <end position="325"/>
    </location>
</feature>
<dbReference type="EMBL" id="JAEAOA010001716">
    <property type="protein sequence ID" value="KAK3599283.1"/>
    <property type="molecule type" value="Genomic_DNA"/>
</dbReference>
<dbReference type="Gene3D" id="2.60.40.150">
    <property type="entry name" value="C2 domain"/>
    <property type="match status" value="2"/>
</dbReference>
<evidence type="ECO:0000256" key="6">
    <source>
        <dbReference type="ARBA" id="ARBA00022490"/>
    </source>
</evidence>
<evidence type="ECO:0000259" key="9">
    <source>
        <dbReference type="PROSITE" id="PS50004"/>
    </source>
</evidence>
<dbReference type="InterPro" id="IPR052095">
    <property type="entry name" value="UNC-13_domain"/>
</dbReference>
<dbReference type="Proteomes" id="UP001195483">
    <property type="component" value="Unassembled WGS sequence"/>
</dbReference>
<protein>
    <recommendedName>
        <fullName evidence="14">BAI1-associated protein 3</fullName>
    </recommendedName>
</protein>
<dbReference type="InterPro" id="IPR010439">
    <property type="entry name" value="MUN_dom"/>
</dbReference>
<dbReference type="InterPro" id="IPR014772">
    <property type="entry name" value="Munc13_dom-2"/>
</dbReference>
<evidence type="ECO:0000313" key="12">
    <source>
        <dbReference type="EMBL" id="KAK3599283.1"/>
    </source>
</evidence>
<dbReference type="InterPro" id="IPR035892">
    <property type="entry name" value="C2_domain_sf"/>
</dbReference>
<dbReference type="InterPro" id="IPR014770">
    <property type="entry name" value="Munc13_1"/>
</dbReference>
<evidence type="ECO:0000256" key="7">
    <source>
        <dbReference type="ARBA" id="ARBA00022753"/>
    </source>
</evidence>
<evidence type="ECO:0000256" key="3">
    <source>
        <dbReference type="ARBA" id="ARBA00004603"/>
    </source>
</evidence>